<name>A0ABP3CES0_9FIRM</name>
<dbReference type="RefSeq" id="WP_304988140.1">
    <property type="nucleotide sequence ID" value="NZ_BAAACR010000001.1"/>
</dbReference>
<dbReference type="Gene3D" id="2.160.20.10">
    <property type="entry name" value="Single-stranded right-handed beta-helix, Pectin lyase-like"/>
    <property type="match status" value="1"/>
</dbReference>
<dbReference type="Pfam" id="PF13332">
    <property type="entry name" value="Fil_haemagg_2"/>
    <property type="match status" value="2"/>
</dbReference>
<dbReference type="InterPro" id="IPR008638">
    <property type="entry name" value="FhaB/CdiA-like_TPS"/>
</dbReference>
<accession>A0ABP3CES0</accession>
<feature type="region of interest" description="Disordered" evidence="1">
    <location>
        <begin position="2268"/>
        <end position="2353"/>
    </location>
</feature>
<evidence type="ECO:0000256" key="2">
    <source>
        <dbReference type="SAM" id="SignalP"/>
    </source>
</evidence>
<evidence type="ECO:0000256" key="1">
    <source>
        <dbReference type="SAM" id="MobiDB-lite"/>
    </source>
</evidence>
<comment type="caution">
    <text evidence="4">The sequence shown here is derived from an EMBL/GenBank/DDBJ whole genome shotgun (WGS) entry which is preliminary data.</text>
</comment>
<organism evidence="4 5">
    <name type="scientific">Selenomonas dianae</name>
    <dbReference type="NCBI Taxonomy" id="135079"/>
    <lineage>
        <taxon>Bacteria</taxon>
        <taxon>Bacillati</taxon>
        <taxon>Bacillota</taxon>
        <taxon>Negativicutes</taxon>
        <taxon>Selenomonadales</taxon>
        <taxon>Selenomonadaceae</taxon>
        <taxon>Selenomonas</taxon>
    </lineage>
</organism>
<keyword evidence="2" id="KW-0732">Signal</keyword>
<keyword evidence="5" id="KW-1185">Reference proteome</keyword>
<feature type="chain" id="PRO_5047283365" evidence="2">
    <location>
        <begin position="29"/>
        <end position="2353"/>
    </location>
</feature>
<proteinExistence type="predicted"/>
<dbReference type="SUPFAM" id="SSF51126">
    <property type="entry name" value="Pectin lyase-like"/>
    <property type="match status" value="1"/>
</dbReference>
<reference evidence="5" key="1">
    <citation type="journal article" date="2019" name="Int. J. Syst. Evol. Microbiol.">
        <title>The Global Catalogue of Microorganisms (GCM) 10K type strain sequencing project: providing services to taxonomists for standard genome sequencing and annotation.</title>
        <authorList>
            <consortium name="The Broad Institute Genomics Platform"/>
            <consortium name="The Broad Institute Genome Sequencing Center for Infectious Disease"/>
            <person name="Wu L."/>
            <person name="Ma J."/>
        </authorList>
    </citation>
    <scope>NUCLEOTIDE SEQUENCE [LARGE SCALE GENOMIC DNA]</scope>
    <source>
        <strain evidence="5">JCM 8542</strain>
    </source>
</reference>
<feature type="compositionally biased region" description="Basic and acidic residues" evidence="1">
    <location>
        <begin position="2298"/>
        <end position="2346"/>
    </location>
</feature>
<feature type="region of interest" description="Disordered" evidence="1">
    <location>
        <begin position="1810"/>
        <end position="1860"/>
    </location>
</feature>
<dbReference type="InterPro" id="IPR025157">
    <property type="entry name" value="Hemagglutinin_rpt"/>
</dbReference>
<feature type="compositionally biased region" description="Low complexity" evidence="1">
    <location>
        <begin position="1818"/>
        <end position="1831"/>
    </location>
</feature>
<dbReference type="NCBIfam" id="TIGR01901">
    <property type="entry name" value="adhes_NPXG"/>
    <property type="match status" value="1"/>
</dbReference>
<dbReference type="InterPro" id="IPR012334">
    <property type="entry name" value="Pectin_lyas_fold"/>
</dbReference>
<protein>
    <submittedName>
        <fullName evidence="4">Hemagglutinin repeat-containing protein</fullName>
    </submittedName>
</protein>
<feature type="signal peptide" evidence="2">
    <location>
        <begin position="1"/>
        <end position="28"/>
    </location>
</feature>
<sequence>MRKKDLARKITSWITLGVFSMQPILTFAAEILPDTSAPISQQPLVMETASGHPLVQIAPPSAGGVSMNLYTFFNVPERGAILNNSYNLSNTELAGYVQGNPNLMGGTARIIVNEVTSANPSELRGFLEVAGDRAGVVIANPNGILADGAGFLNTARVTLATGRTAMDAAGNLAALRIDDDKVVITGKGLNAKGVESAELYARAIEINAGLWAEHAKIVTGANTIGYTDGEISPIIADSNMPSYALDLSAIGGMYANRIALIGTEKGLGVNLEGQITSTQATSLDVNGNLKTSGNLYSDGTTSIHAKESANSGTIYSAKDTSISATAIKNDGKIISGANTALQADTIINRGTLGSSIASSGAANANGVLTIDAKTLVNADANILSGNDISITADNIHTQNGTIAGNGDISVAAAQHLDIEKATLQSGRNFSIQADSMPLTGNISSGKDLSVTLNSDLTNTSASDSFGNLHADGNLTAKINGAVFNRRNLSADNTLHLTAAGNLVQVKGGSISGKNLSITSANLSNQGLIQADESAEIKTAQLKNDATGKIYGDTVSIQAKHIVNEKNAPLESRLADEMAVLKQKADQLEAAHSVDVTRFTSWGEVNAYKANIHNAELAYDAQRSVVDGIKAELEQLPSGVIAARKDLSVTADTIRNSGSAHLYAGQDMDLAATEGLTNRGARIETQGSIRITAPVTKNENAAFSTKRVITETRNNPTKLRIDEDRHTEIGQAFPEWEFREINSGYGAYHSNVAPKAILEPAEYKPLEQISEEERAAGEKPIPEELIGTMTPTYAYDDPIFKQFGITSMNTERPAADDPARAAWDTQYKGILAQLNEKITAYNAEATKYNQKIGTAAGQKIIHFSVIRSHSLISKESVTSTLPGSILAGGNILLNSAVENDDSNIVAGRTLQALGTVKEDAAKQQELTVTFGTTQASYTERRNWLHKGKVRKYHGVVFMKPEIAKSKASPIGIQTYEGGSAVPVDRTDITNAQRERVQNALSPFGLAPSDTAQTADDEQVEHLFVSSLYRVHPESTANYLVETDPAFTNKRNFLSSDYMYRQMKWDQDKVPKRIGDGFYEQQLLADQILKQTGKHHLDGYTDDETAFKALMDAGISYAKEMNIAPGVTLSKEQVASLTSDMVWLEERDVYVNGKKERAVYPVLYTKNTNGLRLTAGGSLISAKNIAIETKDALKNAGTLYGENILAHAGDIENTGLIRGQKIGLKSERDIRVQGSVIGDKAVVLEAKNNIDVSSTTEHLAHQDVLNTTAGIAVKGAEGVLALSAGKNAALAGATLAALGKNGSILLSAGENISLDTKKLQSDKDMTADAANYLRTKRGTELGTEIRADANISIAAGNDLTARAAEISSKNGATSLSAGNDISLTAGREISEDHYGIRYKESGLISSKTTTIRIDTESDIAHTTNITGQNVNIAAKRDATFAAANIAADSDVNIAAGRNFSALSAENYAHTENYKDVKKSGIFGSGGGLGFTIGTQQTKTTRDSDAITQQGTNIAALGGNVSISAGENAHISSSAILADKDATVTAKDVRIDGKDNIYRESITQESKTTGLTVSFSHGLLDLGQSLYAPISHIGEVQDDRLKAVYAYQTGRMIHDAFKKNPLTNATFSLDISFGTSKSYSRMESTTREYAGSRIASGGNTNVTAGERDLTVTGSAITGRDVSLTAKGNVRLEAGENTSITTTENKFSSASIGASFTPQGLSNISVNANKANGNSKELLTAYSPTLVVAENTLSLTSGKDMDIIGSKAQGEKITAKVGGNLSIETLQEKETYEEQNSSTGFGFSWGVKAKEKASSAESTDQANTASTESATNTTSGSDNTAPSTGRKFSAPTIGGSRNNGTVDSHYRSARDQAGFFAGGGGFDIYARENTDLKGGLIASEASADKNKLSTGTFSFSDLHNEADYRAKDTGSSAQIKPTLVQIKEKNPDESENKTLKVVQALHPTPSIPTVVQGSANSTTKSAVAPGTIDIRENPTQDISALSRDTANTLNELGRIFDKKSVEEQKELVNVFREEAFRLLHDLPDDGSGRKVILHAFVGGLISQFAGAGFASGAAGAGLNEALINNLKGLDPALAQAISALIGAAAAKIVNGDATAGATAAASGTKHNFFGGAAAGSITPQIMAALTGYVIVVYAGVQYIQNTATNEIVAQLQQDGNWLLNNVDSTLESIFKEHNIPYSQPQTLNGPHYYITPPITVTPPDHEHFPFDLSPNILDLKYKPYTNPLFDFKEQWSSQDFSDGNRFFSKGFEKEKADKAYPPANEHSSTNNPKDFERTGKPNSSIDRVDEKGRIITRRWYDGNGRAKKDVDFTDHGNPKTHPEVPHEHTWEWDKNGNASRK</sequence>
<evidence type="ECO:0000313" key="5">
    <source>
        <dbReference type="Proteomes" id="UP001500399"/>
    </source>
</evidence>
<dbReference type="Pfam" id="PF05860">
    <property type="entry name" value="TPS"/>
    <property type="match status" value="1"/>
</dbReference>
<feature type="domain" description="Filamentous haemagglutinin FhaB/tRNA nuclease CdiA-like TPS" evidence="3">
    <location>
        <begin position="49"/>
        <end position="169"/>
    </location>
</feature>
<dbReference type="SMART" id="SM00912">
    <property type="entry name" value="Haemagg_act"/>
    <property type="match status" value="1"/>
</dbReference>
<dbReference type="Proteomes" id="UP001500399">
    <property type="component" value="Unassembled WGS sequence"/>
</dbReference>
<evidence type="ECO:0000259" key="3">
    <source>
        <dbReference type="SMART" id="SM00912"/>
    </source>
</evidence>
<gene>
    <name evidence="4" type="ORF">GCM10008919_01230</name>
</gene>
<evidence type="ECO:0000313" key="4">
    <source>
        <dbReference type="EMBL" id="GAA0201613.1"/>
    </source>
</evidence>
<dbReference type="InterPro" id="IPR011050">
    <property type="entry name" value="Pectin_lyase_fold/virulence"/>
</dbReference>
<dbReference type="EMBL" id="BAAACR010000001">
    <property type="protein sequence ID" value="GAA0201613.1"/>
    <property type="molecule type" value="Genomic_DNA"/>
</dbReference>